<dbReference type="Proteomes" id="UP000600918">
    <property type="component" value="Unassembled WGS sequence"/>
</dbReference>
<dbReference type="EMBL" id="JACSDY010000014">
    <property type="protein sequence ID" value="KAF7409141.1"/>
    <property type="molecule type" value="Genomic_DNA"/>
</dbReference>
<reference evidence="1" key="1">
    <citation type="journal article" date="2020" name="G3 (Bethesda)">
        <title>High-Quality Assemblies for Three Invasive Social Wasps from the &lt;i&gt;Vespula&lt;/i&gt; Genus.</title>
        <authorList>
            <person name="Harrop T.W.R."/>
            <person name="Guhlin J."/>
            <person name="McLaughlin G.M."/>
            <person name="Permina E."/>
            <person name="Stockwell P."/>
            <person name="Gilligan J."/>
            <person name="Le Lec M.F."/>
            <person name="Gruber M.A.M."/>
            <person name="Quinn O."/>
            <person name="Lovegrove M."/>
            <person name="Duncan E.J."/>
            <person name="Remnant E.J."/>
            <person name="Van Eeckhoven J."/>
            <person name="Graham B."/>
            <person name="Knapp R.A."/>
            <person name="Langford K.W."/>
            <person name="Kronenberg Z."/>
            <person name="Press M.O."/>
            <person name="Eacker S.M."/>
            <person name="Wilson-Rankin E.E."/>
            <person name="Purcell J."/>
            <person name="Lester P.J."/>
            <person name="Dearden P.K."/>
        </authorList>
    </citation>
    <scope>NUCLEOTIDE SEQUENCE</scope>
    <source>
        <strain evidence="1">Volc-1</strain>
    </source>
</reference>
<evidence type="ECO:0000313" key="2">
    <source>
        <dbReference type="Proteomes" id="UP000600918"/>
    </source>
</evidence>
<sequence>MEEEEKGKVKEEEEVGWSEFIASLGKVGSRVEPWPGLATTVGSTDIEKVARAIVNMPIPIRTSSGHVRDEGTTPFAKLTALDPDLEILYAFVDLTTAILRSLSRKLGTFLSSP</sequence>
<accession>A0A834KS30</accession>
<gene>
    <name evidence="1" type="ORF">H0235_013993</name>
</gene>
<protein>
    <submittedName>
        <fullName evidence="1">Uncharacterized protein</fullName>
    </submittedName>
</protein>
<name>A0A834KS30_VESPE</name>
<dbReference type="AlphaFoldDB" id="A0A834KS30"/>
<comment type="caution">
    <text evidence="1">The sequence shown here is derived from an EMBL/GenBank/DDBJ whole genome shotgun (WGS) entry which is preliminary data.</text>
</comment>
<organism evidence="1 2">
    <name type="scientific">Vespula pensylvanica</name>
    <name type="common">Western yellow jacket</name>
    <name type="synonym">Wasp</name>
    <dbReference type="NCBI Taxonomy" id="30213"/>
    <lineage>
        <taxon>Eukaryota</taxon>
        <taxon>Metazoa</taxon>
        <taxon>Ecdysozoa</taxon>
        <taxon>Arthropoda</taxon>
        <taxon>Hexapoda</taxon>
        <taxon>Insecta</taxon>
        <taxon>Pterygota</taxon>
        <taxon>Neoptera</taxon>
        <taxon>Endopterygota</taxon>
        <taxon>Hymenoptera</taxon>
        <taxon>Apocrita</taxon>
        <taxon>Aculeata</taxon>
        <taxon>Vespoidea</taxon>
        <taxon>Vespidae</taxon>
        <taxon>Vespinae</taxon>
        <taxon>Vespula</taxon>
    </lineage>
</organism>
<evidence type="ECO:0000313" key="1">
    <source>
        <dbReference type="EMBL" id="KAF7409141.1"/>
    </source>
</evidence>
<proteinExistence type="predicted"/>
<keyword evidence="2" id="KW-1185">Reference proteome</keyword>